<evidence type="ECO:0000313" key="2">
    <source>
        <dbReference type="EMBL" id="TNN47912.1"/>
    </source>
</evidence>
<name>A0A4Z2G5P2_9TELE</name>
<evidence type="ECO:0000313" key="3">
    <source>
        <dbReference type="Proteomes" id="UP000314294"/>
    </source>
</evidence>
<keyword evidence="3" id="KW-1185">Reference proteome</keyword>
<keyword evidence="1" id="KW-0812">Transmembrane</keyword>
<protein>
    <submittedName>
        <fullName evidence="2">Uncharacterized protein</fullName>
    </submittedName>
</protein>
<feature type="transmembrane region" description="Helical" evidence="1">
    <location>
        <begin position="195"/>
        <end position="217"/>
    </location>
</feature>
<dbReference type="AlphaFoldDB" id="A0A4Z2G5P2"/>
<comment type="caution">
    <text evidence="2">The sequence shown here is derived from an EMBL/GenBank/DDBJ whole genome shotgun (WGS) entry which is preliminary data.</text>
</comment>
<keyword evidence="1" id="KW-0472">Membrane</keyword>
<proteinExistence type="predicted"/>
<dbReference type="Proteomes" id="UP000314294">
    <property type="component" value="Unassembled WGS sequence"/>
</dbReference>
<dbReference type="EMBL" id="SRLO01000720">
    <property type="protein sequence ID" value="TNN47912.1"/>
    <property type="molecule type" value="Genomic_DNA"/>
</dbReference>
<organism evidence="2 3">
    <name type="scientific">Liparis tanakae</name>
    <name type="common">Tanaka's snailfish</name>
    <dbReference type="NCBI Taxonomy" id="230148"/>
    <lineage>
        <taxon>Eukaryota</taxon>
        <taxon>Metazoa</taxon>
        <taxon>Chordata</taxon>
        <taxon>Craniata</taxon>
        <taxon>Vertebrata</taxon>
        <taxon>Euteleostomi</taxon>
        <taxon>Actinopterygii</taxon>
        <taxon>Neopterygii</taxon>
        <taxon>Teleostei</taxon>
        <taxon>Neoteleostei</taxon>
        <taxon>Acanthomorphata</taxon>
        <taxon>Eupercaria</taxon>
        <taxon>Perciformes</taxon>
        <taxon>Cottioidei</taxon>
        <taxon>Cottales</taxon>
        <taxon>Liparidae</taxon>
        <taxon>Liparis</taxon>
    </lineage>
</organism>
<sequence length="394" mass="40767">MHPVASSPQGGAVGRVGVALCGRSGESSVCVGRTVAGGGGGSTPGQPEGAVVVGIVLLTRGAQAGGGVLRCHADHASWRSSARRFVTLWAEPPFGGSGGGGASAARLLCSWLYMKVSWWARVTEPITSSSPLSEAVGEAELVSMATAGSGLGPASDWPERGAAAGGAVEGARAGPTSSEVGSVGVASRGLPMGSVWLLCSWLCSWLLFIMLFMALCISSSMRCFSRFGIRPKRTAGRGGEEPVRTAHLDFALVYSYSLVRSRGGAAAFLSPRKALAAAREFEVGLLTRLAAAGRGGAVRRRGRLVAAVGVAAVARLGPGVGRADVGYYASWCTAEDMSRERRERGDTVNTELRQITVVDSDYNTKTDSSADWRPLSPTTFFSLNLISSPAILSD</sequence>
<evidence type="ECO:0000256" key="1">
    <source>
        <dbReference type="SAM" id="Phobius"/>
    </source>
</evidence>
<reference evidence="2 3" key="1">
    <citation type="submission" date="2019-03" db="EMBL/GenBank/DDBJ databases">
        <title>First draft genome of Liparis tanakae, snailfish: a comprehensive survey of snailfish specific genes.</title>
        <authorList>
            <person name="Kim W."/>
            <person name="Song I."/>
            <person name="Jeong J.-H."/>
            <person name="Kim D."/>
            <person name="Kim S."/>
            <person name="Ryu S."/>
            <person name="Song J.Y."/>
            <person name="Lee S.K."/>
        </authorList>
    </citation>
    <scope>NUCLEOTIDE SEQUENCE [LARGE SCALE GENOMIC DNA]</scope>
    <source>
        <tissue evidence="2">Muscle</tissue>
    </source>
</reference>
<keyword evidence="1" id="KW-1133">Transmembrane helix</keyword>
<dbReference type="OrthoDB" id="10684461at2759"/>
<accession>A0A4Z2G5P2</accession>
<gene>
    <name evidence="2" type="ORF">EYF80_041913</name>
</gene>